<sequence length="383" mass="42252">MKIVFRTDASLQMGSGHVMRCLTLADALKAQGADCHFISREHPGHLLEVIRQRGYKVNRLAETVFPWQEDINNIVNEAPSPQKEHAHAAWLGGTWQADAQDTAAILASLQPDWLVVDHYALDQRWENALAPHYRKLLVIDDLADRPHCCDLLIDQNLGRQPQDYSALVSAHCQLLIGPHFALLRPEFAALRTYSLQRRQAQPALRHLLISMGGVDQPNATGQVLEALKTCTLPADCRITAVMGLMAPWLQKVRDLAAQMPWPTEVVVNVSDMAQRMADSDLAIGAAGSTSWERCCLGLPTLMVVLADNQKEAAAHLQKAGAANCLAFSGLLYQDLHDQIQYFINYPENLGQMSACATVITDGLGVEHMVSTMAISLNKSIQEK</sequence>
<dbReference type="PANTHER" id="PTHR21015:SF22">
    <property type="entry name" value="GLYCOSYLTRANSFERASE"/>
    <property type="match status" value="1"/>
</dbReference>
<dbReference type="EC" id="3.6.1.57" evidence="4"/>
<dbReference type="GO" id="GO:0016787">
    <property type="term" value="F:hydrolase activity"/>
    <property type="evidence" value="ECO:0007669"/>
    <property type="project" value="UniProtKB-KW"/>
</dbReference>
<dbReference type="Pfam" id="PF04101">
    <property type="entry name" value="Glyco_tran_28_C"/>
    <property type="match status" value="1"/>
</dbReference>
<keyword evidence="4" id="KW-0378">Hydrolase</keyword>
<dbReference type="NCBIfam" id="TIGR03590">
    <property type="entry name" value="PseG"/>
    <property type="match status" value="1"/>
</dbReference>
<dbReference type="SUPFAM" id="SSF53756">
    <property type="entry name" value="UDP-Glycosyltransferase/glycogen phosphorylase"/>
    <property type="match status" value="1"/>
</dbReference>
<dbReference type="GO" id="GO:0016758">
    <property type="term" value="F:hexosyltransferase activity"/>
    <property type="evidence" value="ECO:0007669"/>
    <property type="project" value="InterPro"/>
</dbReference>
<dbReference type="AlphaFoldDB" id="A0AA42L3F4"/>
<name>A0AA42L3F4_9BURK</name>
<dbReference type="InterPro" id="IPR020023">
    <property type="entry name" value="PseG"/>
</dbReference>
<organism evidence="4 5">
    <name type="scientific">Comamonas aquatica</name>
    <dbReference type="NCBI Taxonomy" id="225991"/>
    <lineage>
        <taxon>Bacteria</taxon>
        <taxon>Pseudomonadati</taxon>
        <taxon>Pseudomonadota</taxon>
        <taxon>Betaproteobacteria</taxon>
        <taxon>Burkholderiales</taxon>
        <taxon>Comamonadaceae</taxon>
        <taxon>Comamonas</taxon>
    </lineage>
</organism>
<reference evidence="4" key="1">
    <citation type="submission" date="2022-09" db="EMBL/GenBank/DDBJ databases">
        <title>Intensive care unit water sources are persistently colonized with multi-drug resistant bacteria and are the site of extensive horizontal gene transfer of antibiotic resistance genes.</title>
        <authorList>
            <person name="Diorio-Toth L."/>
        </authorList>
    </citation>
    <scope>NUCLEOTIDE SEQUENCE</scope>
    <source>
        <strain evidence="4">GD04130</strain>
    </source>
</reference>
<evidence type="ECO:0000256" key="2">
    <source>
        <dbReference type="PIRSR" id="PIRSR620023-2"/>
    </source>
</evidence>
<comment type="caution">
    <text evidence="4">The sequence shown here is derived from an EMBL/GenBank/DDBJ whole genome shotgun (WGS) entry which is preliminary data.</text>
</comment>
<accession>A0AA42L3F4</accession>
<evidence type="ECO:0000313" key="4">
    <source>
        <dbReference type="EMBL" id="MDH0364473.1"/>
    </source>
</evidence>
<dbReference type="PANTHER" id="PTHR21015">
    <property type="entry name" value="UDP-N-ACETYLGLUCOSAMINE--N-ACETYLMURAMYL-(PENTAPEPTIDE) PYROPHOSPHORYL-UNDECAPRENOL N-ACETYLGLUCOSAMINE TRANSFERASE 1"/>
    <property type="match status" value="1"/>
</dbReference>
<dbReference type="Proteomes" id="UP001158297">
    <property type="component" value="Unassembled WGS sequence"/>
</dbReference>
<feature type="binding site" evidence="2">
    <location>
        <position position="292"/>
    </location>
    <ligand>
        <name>substrate</name>
    </ligand>
</feature>
<gene>
    <name evidence="4" type="primary">pseG</name>
    <name evidence="4" type="ORF">N7330_15645</name>
</gene>
<evidence type="ECO:0000259" key="3">
    <source>
        <dbReference type="Pfam" id="PF04101"/>
    </source>
</evidence>
<evidence type="ECO:0000313" key="5">
    <source>
        <dbReference type="Proteomes" id="UP001158297"/>
    </source>
</evidence>
<dbReference type="InterPro" id="IPR007235">
    <property type="entry name" value="Glyco_trans_28_C"/>
</dbReference>
<proteinExistence type="predicted"/>
<protein>
    <submittedName>
        <fullName evidence="4">UDP-2,4-diacetamido-2,4, 6-trideoxy-beta-L-altropyranose hydrolase</fullName>
        <ecNumber evidence="4">3.6.1.57</ecNumber>
    </submittedName>
</protein>
<feature type="domain" description="Glycosyl transferase family 28 C-terminal" evidence="3">
    <location>
        <begin position="265"/>
        <end position="356"/>
    </location>
</feature>
<dbReference type="Gene3D" id="3.40.50.11190">
    <property type="match status" value="1"/>
</dbReference>
<dbReference type="Gene3D" id="3.40.50.2000">
    <property type="entry name" value="Glycogen Phosphorylase B"/>
    <property type="match status" value="1"/>
</dbReference>
<dbReference type="EMBL" id="JAODZU010000021">
    <property type="protein sequence ID" value="MDH0364473.1"/>
    <property type="molecule type" value="Genomic_DNA"/>
</dbReference>
<feature type="active site" description="Proton acceptor" evidence="1">
    <location>
        <position position="17"/>
    </location>
</feature>
<feature type="binding site" evidence="2">
    <location>
        <position position="184"/>
    </location>
    <ligand>
        <name>substrate</name>
    </ligand>
</feature>
<dbReference type="RefSeq" id="WP_279860476.1">
    <property type="nucleotide sequence ID" value="NZ_JAODZU010000021.1"/>
</dbReference>
<evidence type="ECO:0000256" key="1">
    <source>
        <dbReference type="PIRSR" id="PIRSR620023-1"/>
    </source>
</evidence>